<comment type="caution">
    <text evidence="1">The sequence shown here is derived from an EMBL/GenBank/DDBJ whole genome shotgun (WGS) entry which is preliminary data.</text>
</comment>
<reference evidence="1" key="1">
    <citation type="submission" date="2023-11" db="EMBL/GenBank/DDBJ databases">
        <authorList>
            <person name="Poullet M."/>
        </authorList>
    </citation>
    <scope>NUCLEOTIDE SEQUENCE</scope>
    <source>
        <strain evidence="1">E1834</strain>
    </source>
</reference>
<evidence type="ECO:0000313" key="1">
    <source>
        <dbReference type="EMBL" id="CAK5084913.1"/>
    </source>
</evidence>
<evidence type="ECO:0000313" key="2">
    <source>
        <dbReference type="Proteomes" id="UP001497535"/>
    </source>
</evidence>
<keyword evidence="2" id="KW-1185">Reference proteome</keyword>
<sequence>MLAKILIILFCVIIQTHAWPLNEYPSPRGTTYWKCGVTKPVWVCDPDGVLNYQQRKEIVDLIENFLEKTKRPNSTVPSMREGVRLEVALSNFEFDLDDGSFRYTNLCTNDRIWMLADSTKFGRQDVQKIEFVNTNGFLYCYSIRDLMLRHNEDYKLPGRKTHHLKMNYPDALKNYLENLLKLYNQRFSSFNSHNASKKGNMTVLEKSGLQKGDKKLAERQQTLDQGNETLTDFHAAIEEINGYGLSNMPIWKLF</sequence>
<accession>A0ACB1A1E3</accession>
<protein>
    <submittedName>
        <fullName evidence="1">Uncharacterized protein</fullName>
    </submittedName>
</protein>
<organism evidence="1 2">
    <name type="scientific">Meloidogyne enterolobii</name>
    <name type="common">Root-knot nematode worm</name>
    <name type="synonym">Meloidogyne mayaguensis</name>
    <dbReference type="NCBI Taxonomy" id="390850"/>
    <lineage>
        <taxon>Eukaryota</taxon>
        <taxon>Metazoa</taxon>
        <taxon>Ecdysozoa</taxon>
        <taxon>Nematoda</taxon>
        <taxon>Chromadorea</taxon>
        <taxon>Rhabditida</taxon>
        <taxon>Tylenchina</taxon>
        <taxon>Tylenchomorpha</taxon>
        <taxon>Tylenchoidea</taxon>
        <taxon>Meloidogynidae</taxon>
        <taxon>Meloidogyninae</taxon>
        <taxon>Meloidogyne</taxon>
    </lineage>
</organism>
<proteinExistence type="predicted"/>
<dbReference type="EMBL" id="CAVMJV010000055">
    <property type="protein sequence ID" value="CAK5084913.1"/>
    <property type="molecule type" value="Genomic_DNA"/>
</dbReference>
<name>A0ACB1A1E3_MELEN</name>
<gene>
    <name evidence="1" type="ORF">MENTE1834_LOCUS32324</name>
</gene>
<dbReference type="Proteomes" id="UP001497535">
    <property type="component" value="Unassembled WGS sequence"/>
</dbReference>